<dbReference type="Proteomes" id="UP001352852">
    <property type="component" value="Unassembled WGS sequence"/>
</dbReference>
<name>A0ABU7DAC9_9TELE</name>
<dbReference type="EMBL" id="JAHUTJ010019675">
    <property type="protein sequence ID" value="MED6272091.1"/>
    <property type="molecule type" value="Genomic_DNA"/>
</dbReference>
<feature type="compositionally biased region" description="Low complexity" evidence="1">
    <location>
        <begin position="73"/>
        <end position="86"/>
    </location>
</feature>
<evidence type="ECO:0000313" key="3">
    <source>
        <dbReference type="Proteomes" id="UP001352852"/>
    </source>
</evidence>
<reference evidence="2 3" key="1">
    <citation type="submission" date="2021-06" db="EMBL/GenBank/DDBJ databases">
        <authorList>
            <person name="Palmer J.M."/>
        </authorList>
    </citation>
    <scope>NUCLEOTIDE SEQUENCE [LARGE SCALE GENOMIC DNA]</scope>
    <source>
        <strain evidence="2 3">CL_MEX2019</strain>
        <tissue evidence="2">Muscle</tissue>
    </source>
</reference>
<feature type="region of interest" description="Disordered" evidence="1">
    <location>
        <begin position="17"/>
        <end position="36"/>
    </location>
</feature>
<evidence type="ECO:0000256" key="1">
    <source>
        <dbReference type="SAM" id="MobiDB-lite"/>
    </source>
</evidence>
<feature type="compositionally biased region" description="Basic and acidic residues" evidence="1">
    <location>
        <begin position="22"/>
        <end position="36"/>
    </location>
</feature>
<proteinExistence type="predicted"/>
<feature type="region of interest" description="Disordered" evidence="1">
    <location>
        <begin position="73"/>
        <end position="105"/>
    </location>
</feature>
<organism evidence="2 3">
    <name type="scientific">Characodon lateralis</name>
    <dbReference type="NCBI Taxonomy" id="208331"/>
    <lineage>
        <taxon>Eukaryota</taxon>
        <taxon>Metazoa</taxon>
        <taxon>Chordata</taxon>
        <taxon>Craniata</taxon>
        <taxon>Vertebrata</taxon>
        <taxon>Euteleostomi</taxon>
        <taxon>Actinopterygii</taxon>
        <taxon>Neopterygii</taxon>
        <taxon>Teleostei</taxon>
        <taxon>Neoteleostei</taxon>
        <taxon>Acanthomorphata</taxon>
        <taxon>Ovalentaria</taxon>
        <taxon>Atherinomorphae</taxon>
        <taxon>Cyprinodontiformes</taxon>
        <taxon>Goodeidae</taxon>
        <taxon>Characodon</taxon>
    </lineage>
</organism>
<keyword evidence="3" id="KW-1185">Reference proteome</keyword>
<evidence type="ECO:0000313" key="2">
    <source>
        <dbReference type="EMBL" id="MED6272091.1"/>
    </source>
</evidence>
<sequence>MGKVRLPTRVAIFLYNQMTSTQDERTGEGRTPGRTDPHRILLLMSSWFDVFLGTLLKIHTNNNVNKLAGALAASLHRSRSSTSITTDDSDATRRPSAVQKTHGAE</sequence>
<protein>
    <submittedName>
        <fullName evidence="2">Uncharacterized protein</fullName>
    </submittedName>
</protein>
<gene>
    <name evidence="2" type="ORF">CHARACLAT_026786</name>
</gene>
<comment type="caution">
    <text evidence="2">The sequence shown here is derived from an EMBL/GenBank/DDBJ whole genome shotgun (WGS) entry which is preliminary data.</text>
</comment>
<accession>A0ABU7DAC9</accession>